<dbReference type="SUPFAM" id="SSF81345">
    <property type="entry name" value="ABC transporter involved in vitamin B12 uptake, BtuC"/>
    <property type="match status" value="1"/>
</dbReference>
<dbReference type="STRING" id="1365950.SAMN05428963_101370"/>
<gene>
    <name evidence="9" type="ORF">SAMN05428963_101370</name>
</gene>
<dbReference type="Proteomes" id="UP000190135">
    <property type="component" value="Unassembled WGS sequence"/>
</dbReference>
<dbReference type="Pfam" id="PF01032">
    <property type="entry name" value="FecCD"/>
    <property type="match status" value="1"/>
</dbReference>
<evidence type="ECO:0000256" key="7">
    <source>
        <dbReference type="ARBA" id="ARBA00023136"/>
    </source>
</evidence>
<comment type="similarity">
    <text evidence="2">Belongs to the binding-protein-dependent transport system permease family. FecCD subfamily.</text>
</comment>
<feature type="transmembrane region" description="Helical" evidence="8">
    <location>
        <begin position="227"/>
        <end position="255"/>
    </location>
</feature>
<evidence type="ECO:0000313" key="10">
    <source>
        <dbReference type="Proteomes" id="UP000190135"/>
    </source>
</evidence>
<keyword evidence="10" id="KW-1185">Reference proteome</keyword>
<evidence type="ECO:0000256" key="6">
    <source>
        <dbReference type="ARBA" id="ARBA00022989"/>
    </source>
</evidence>
<organism evidence="9 10">
    <name type="scientific">Consotaella salsifontis</name>
    <dbReference type="NCBI Taxonomy" id="1365950"/>
    <lineage>
        <taxon>Bacteria</taxon>
        <taxon>Pseudomonadati</taxon>
        <taxon>Pseudomonadota</taxon>
        <taxon>Alphaproteobacteria</taxon>
        <taxon>Hyphomicrobiales</taxon>
        <taxon>Aurantimonadaceae</taxon>
        <taxon>Consotaella</taxon>
    </lineage>
</organism>
<keyword evidence="7 8" id="KW-0472">Membrane</keyword>
<name>A0A1T4LUM2_9HYPH</name>
<feature type="transmembrane region" description="Helical" evidence="8">
    <location>
        <begin position="138"/>
        <end position="157"/>
    </location>
</feature>
<dbReference type="GO" id="GO:0005886">
    <property type="term" value="C:plasma membrane"/>
    <property type="evidence" value="ECO:0007669"/>
    <property type="project" value="UniProtKB-SubCell"/>
</dbReference>
<evidence type="ECO:0000256" key="8">
    <source>
        <dbReference type="SAM" id="Phobius"/>
    </source>
</evidence>
<dbReference type="PANTHER" id="PTHR30472:SF24">
    <property type="entry name" value="FERRIC ENTEROBACTIN TRANSPORT SYSTEM PERMEASE PROTEIN FEPG"/>
    <property type="match status" value="1"/>
</dbReference>
<dbReference type="GO" id="GO:0033214">
    <property type="term" value="P:siderophore-iron import into cell"/>
    <property type="evidence" value="ECO:0007669"/>
    <property type="project" value="TreeGrafter"/>
</dbReference>
<dbReference type="PANTHER" id="PTHR30472">
    <property type="entry name" value="FERRIC ENTEROBACTIN TRANSPORT SYSTEM PERMEASE PROTEIN"/>
    <property type="match status" value="1"/>
</dbReference>
<dbReference type="EMBL" id="FUXL01000001">
    <property type="protein sequence ID" value="SJZ58440.1"/>
    <property type="molecule type" value="Genomic_DNA"/>
</dbReference>
<evidence type="ECO:0000256" key="5">
    <source>
        <dbReference type="ARBA" id="ARBA00022692"/>
    </source>
</evidence>
<dbReference type="RefSeq" id="WP_165690756.1">
    <property type="nucleotide sequence ID" value="NZ_FUXL01000001.1"/>
</dbReference>
<evidence type="ECO:0000256" key="3">
    <source>
        <dbReference type="ARBA" id="ARBA00022448"/>
    </source>
</evidence>
<proteinExistence type="inferred from homology"/>
<keyword evidence="4" id="KW-1003">Cell membrane</keyword>
<dbReference type="GO" id="GO:0022857">
    <property type="term" value="F:transmembrane transporter activity"/>
    <property type="evidence" value="ECO:0007669"/>
    <property type="project" value="InterPro"/>
</dbReference>
<evidence type="ECO:0000256" key="4">
    <source>
        <dbReference type="ARBA" id="ARBA00022475"/>
    </source>
</evidence>
<accession>A0A1T4LUM2</accession>
<evidence type="ECO:0000256" key="2">
    <source>
        <dbReference type="ARBA" id="ARBA00007935"/>
    </source>
</evidence>
<evidence type="ECO:0000313" key="9">
    <source>
        <dbReference type="EMBL" id="SJZ58440.1"/>
    </source>
</evidence>
<keyword evidence="3" id="KW-0813">Transport</keyword>
<dbReference type="Gene3D" id="1.10.3470.10">
    <property type="entry name" value="ABC transporter involved in vitamin B12 uptake, BtuC"/>
    <property type="match status" value="1"/>
</dbReference>
<feature type="transmembrane region" description="Helical" evidence="8">
    <location>
        <begin position="291"/>
        <end position="314"/>
    </location>
</feature>
<dbReference type="AlphaFoldDB" id="A0A1T4LUM2"/>
<keyword evidence="6 8" id="KW-1133">Transmembrane helix</keyword>
<dbReference type="InterPro" id="IPR000522">
    <property type="entry name" value="ABC_transptr_permease_BtuC"/>
</dbReference>
<comment type="subcellular location">
    <subcellularLocation>
        <location evidence="1">Cell membrane</location>
        <topology evidence="1">Multi-pass membrane protein</topology>
    </subcellularLocation>
</comment>
<reference evidence="9 10" key="1">
    <citation type="submission" date="2017-02" db="EMBL/GenBank/DDBJ databases">
        <authorList>
            <person name="Peterson S.W."/>
        </authorList>
    </citation>
    <scope>NUCLEOTIDE SEQUENCE [LARGE SCALE GENOMIC DNA]</scope>
    <source>
        <strain evidence="9 10">USBA 369</strain>
    </source>
</reference>
<evidence type="ECO:0000256" key="1">
    <source>
        <dbReference type="ARBA" id="ARBA00004651"/>
    </source>
</evidence>
<dbReference type="InterPro" id="IPR037294">
    <property type="entry name" value="ABC_BtuC-like"/>
</dbReference>
<feature type="transmembrane region" description="Helical" evidence="8">
    <location>
        <begin position="84"/>
        <end position="103"/>
    </location>
</feature>
<protein>
    <submittedName>
        <fullName evidence="9">Iron complex transport system permease protein</fullName>
    </submittedName>
</protein>
<sequence length="325" mass="32450">MRGAVVLALLLIAATVASLLIGDVHVGLAALWHGLWGGDGPGALTLRIIRAPRAAVAIGAGGALGLSGATFQMLFRNPLAAPDIMGFTSGAGLAILVAITAGLTLPLPLAATVGGLLAAAMVVLLSHRPGHVTPALTLVLVGLGVGFATSAFGTFLMTRLSTSAATEAQRWLSGSLAARDWGHALQVWTMSSVLATALALQVRALDLLELGDDLAAGLGLRTERARWALAATGVALAAAGVAVAGPVPFVALMAAPLGARLTGSRSMGGRLAAAAGAGACLTLVADLAARAAIPGLQLPIGVMTGALGAPYLLWRLSREMEKGEL</sequence>
<keyword evidence="5 8" id="KW-0812">Transmembrane</keyword>
<feature type="transmembrane region" description="Helical" evidence="8">
    <location>
        <begin position="267"/>
        <end position="285"/>
    </location>
</feature>
<feature type="transmembrane region" description="Helical" evidence="8">
    <location>
        <begin position="53"/>
        <end position="75"/>
    </location>
</feature>